<name>A0A2A3LB01_MYCAV</name>
<evidence type="ECO:0000313" key="2">
    <source>
        <dbReference type="Proteomes" id="UP000218842"/>
    </source>
</evidence>
<accession>A0A2A3LB01</accession>
<dbReference type="AlphaFoldDB" id="A0A2A3LB01"/>
<comment type="caution">
    <text evidence="1">The sequence shown here is derived from an EMBL/GenBank/DDBJ whole genome shotgun (WGS) entry which is preliminary data.</text>
</comment>
<evidence type="ECO:0000313" key="1">
    <source>
        <dbReference type="EMBL" id="PBJ37151.1"/>
    </source>
</evidence>
<proteinExistence type="predicted"/>
<protein>
    <submittedName>
        <fullName evidence="1">Uncharacterized protein</fullName>
    </submittedName>
</protein>
<gene>
    <name evidence="1" type="ORF">XV03_07810</name>
</gene>
<reference evidence="1 2" key="1">
    <citation type="journal article" date="2017" name="Genome Biol. Evol.">
        <title>Population Structure and Local Adaptation of MAC Lung Disease Agent Mycobacterium avium subsp. hominissuis.</title>
        <authorList>
            <person name="Yano H."/>
            <person name="Iwamoto T."/>
            <person name="Nishiuchi Y."/>
            <person name="Nakajima C."/>
            <person name="Starkova D.A."/>
            <person name="Mokrousov I."/>
            <person name="Narvskaya O."/>
            <person name="Yoshida S."/>
            <person name="Arikawa K."/>
            <person name="Nakanishi N."/>
            <person name="Osaki K."/>
            <person name="Nakagawa I."/>
            <person name="Ato M."/>
            <person name="Suzuki Y."/>
            <person name="Maruyama F."/>
        </authorList>
    </citation>
    <scope>NUCLEOTIDE SEQUENCE [LARGE SCALE GENOMIC DNA]</scope>
    <source>
        <strain evidence="1 2">OCU466</strain>
    </source>
</reference>
<dbReference type="Proteomes" id="UP000218842">
    <property type="component" value="Unassembled WGS sequence"/>
</dbReference>
<organism evidence="1 2">
    <name type="scientific">Mycobacterium avium subsp. hominissuis</name>
    <dbReference type="NCBI Taxonomy" id="439334"/>
    <lineage>
        <taxon>Bacteria</taxon>
        <taxon>Bacillati</taxon>
        <taxon>Actinomycetota</taxon>
        <taxon>Actinomycetes</taxon>
        <taxon>Mycobacteriales</taxon>
        <taxon>Mycobacteriaceae</taxon>
        <taxon>Mycobacterium</taxon>
        <taxon>Mycobacterium avium complex (MAC)</taxon>
    </lineage>
</organism>
<dbReference type="EMBL" id="LBGZ01000054">
    <property type="protein sequence ID" value="PBJ37151.1"/>
    <property type="molecule type" value="Genomic_DNA"/>
</dbReference>
<sequence length="102" mass="10662">MLRLAPDPAPVNRQDMSVPLLATLLYAASPGELDAGLGWVQETVSAMAAGEMFAPPVNIPDCVARKAVRIQSLNTRQKLSIYAAVQGAIAPWVSTTAGAQCA</sequence>